<gene>
    <name evidence="1" type="ORF">OTU49_015116</name>
</gene>
<name>A0AAW0YD39_CHEQU</name>
<dbReference type="InterPro" id="IPR032801">
    <property type="entry name" value="PXL2A/B/C"/>
</dbReference>
<keyword evidence="2" id="KW-1185">Reference proteome</keyword>
<organism evidence="1 2">
    <name type="scientific">Cherax quadricarinatus</name>
    <name type="common">Australian red claw crayfish</name>
    <dbReference type="NCBI Taxonomy" id="27406"/>
    <lineage>
        <taxon>Eukaryota</taxon>
        <taxon>Metazoa</taxon>
        <taxon>Ecdysozoa</taxon>
        <taxon>Arthropoda</taxon>
        <taxon>Crustacea</taxon>
        <taxon>Multicrustacea</taxon>
        <taxon>Malacostraca</taxon>
        <taxon>Eumalacostraca</taxon>
        <taxon>Eucarida</taxon>
        <taxon>Decapoda</taxon>
        <taxon>Pleocyemata</taxon>
        <taxon>Astacidea</taxon>
        <taxon>Parastacoidea</taxon>
        <taxon>Parastacidae</taxon>
        <taxon>Cherax</taxon>
    </lineage>
</organism>
<dbReference type="Pfam" id="PF13911">
    <property type="entry name" value="AhpC-TSA_2"/>
    <property type="match status" value="1"/>
</dbReference>
<reference evidence="1 2" key="1">
    <citation type="journal article" date="2024" name="BMC Genomics">
        <title>Genome assembly of redclaw crayfish (Cherax quadricarinatus) provides insights into its immune adaptation and hypoxia tolerance.</title>
        <authorList>
            <person name="Liu Z."/>
            <person name="Zheng J."/>
            <person name="Li H."/>
            <person name="Fang K."/>
            <person name="Wang S."/>
            <person name="He J."/>
            <person name="Zhou D."/>
            <person name="Weng S."/>
            <person name="Chi M."/>
            <person name="Gu Z."/>
            <person name="He J."/>
            <person name="Li F."/>
            <person name="Wang M."/>
        </authorList>
    </citation>
    <scope>NUCLEOTIDE SEQUENCE [LARGE SCALE GENOMIC DNA]</scope>
    <source>
        <strain evidence="1">ZL_2023a</strain>
    </source>
</reference>
<reference evidence="1" key="2">
    <citation type="submission" date="2024-01" db="EMBL/GenBank/DDBJ databases">
        <authorList>
            <person name="He J."/>
            <person name="Wang M."/>
            <person name="Zheng J."/>
            <person name="Liu Z."/>
        </authorList>
    </citation>
    <scope>NUCLEOTIDE SEQUENCE</scope>
    <source>
        <strain evidence="1">ZL_2023a</strain>
        <tissue evidence="1">Muscle</tissue>
    </source>
</reference>
<evidence type="ECO:0000313" key="1">
    <source>
        <dbReference type="EMBL" id="KAK8749898.1"/>
    </source>
</evidence>
<dbReference type="EMBL" id="JARKIK010000008">
    <property type="protein sequence ID" value="KAK8749898.1"/>
    <property type="molecule type" value="Genomic_DNA"/>
</dbReference>
<protein>
    <submittedName>
        <fullName evidence="1">Uncharacterized protein</fullName>
    </submittedName>
</protein>
<accession>A0AAW0YD39</accession>
<dbReference type="EMBL" id="JARKIK010000008">
    <property type="protein sequence ID" value="KAK8749896.1"/>
    <property type="molecule type" value="Genomic_DNA"/>
</dbReference>
<dbReference type="Gene3D" id="3.40.30.10">
    <property type="entry name" value="Glutaredoxin"/>
    <property type="match status" value="1"/>
</dbReference>
<dbReference type="Proteomes" id="UP001445076">
    <property type="component" value="Unassembled WGS sequence"/>
</dbReference>
<dbReference type="AlphaFoldDB" id="A0AAW0YD39"/>
<comment type="caution">
    <text evidence="1">The sequence shown here is derived from an EMBL/GenBank/DDBJ whole genome shotgun (WGS) entry which is preliminary data.</text>
</comment>
<sequence>MSGAERWLDETKCPFPYYSEPSRSLYQLLGLKRSIKNVWNTVTIGYYGAQMAKGISLPKGYTNIKDDPHQMGGDFILDKHSQLKFVYRSKVPADRPSVDLILAALENTH</sequence>
<proteinExistence type="predicted"/>
<evidence type="ECO:0000313" key="2">
    <source>
        <dbReference type="Proteomes" id="UP001445076"/>
    </source>
</evidence>